<dbReference type="Gene3D" id="3.40.50.720">
    <property type="entry name" value="NAD(P)-binding Rossmann-like Domain"/>
    <property type="match status" value="1"/>
</dbReference>
<comment type="caution">
    <text evidence="3">The sequence shown here is derived from an EMBL/GenBank/DDBJ whole genome shotgun (WGS) entry which is preliminary data.</text>
</comment>
<accession>A0A261Y683</accession>
<dbReference type="PANTHER" id="PTHR42901">
    <property type="entry name" value="ALCOHOL DEHYDROGENASE"/>
    <property type="match status" value="1"/>
</dbReference>
<keyword evidence="4" id="KW-1185">Reference proteome</keyword>
<dbReference type="InterPro" id="IPR036291">
    <property type="entry name" value="NAD(P)-bd_dom_sf"/>
</dbReference>
<dbReference type="EMBL" id="MVBO01000006">
    <property type="protein sequence ID" value="OZJ06160.1"/>
    <property type="molecule type" value="Genomic_DNA"/>
</dbReference>
<name>A0A261Y683_9FUNG</name>
<sequence length="161" mass="17786">MAKINNAGIALGGGHRFWEQDVGDIFDILGTNINGLVAVTHFVLKHFMIPAKRGTILNVPSVTGLEVPLPNMGTDIRVGALRPGFVRTNFHYQRMGKDDEKFDGVFEGLEEFLPEDSASACLWILQQPQRISIKALDVVPSAQRSLGVVGREWSDRKSKQT</sequence>
<protein>
    <submittedName>
        <fullName evidence="3">Uncharacterized protein</fullName>
    </submittedName>
</protein>
<dbReference type="PANTHER" id="PTHR42901:SF1">
    <property type="entry name" value="ALCOHOL DEHYDROGENASE"/>
    <property type="match status" value="1"/>
</dbReference>
<organism evidence="3 4">
    <name type="scientific">Bifiguratus adelaidae</name>
    <dbReference type="NCBI Taxonomy" id="1938954"/>
    <lineage>
        <taxon>Eukaryota</taxon>
        <taxon>Fungi</taxon>
        <taxon>Fungi incertae sedis</taxon>
        <taxon>Mucoromycota</taxon>
        <taxon>Mucoromycotina</taxon>
        <taxon>Endogonomycetes</taxon>
        <taxon>Endogonales</taxon>
        <taxon>Endogonales incertae sedis</taxon>
        <taxon>Bifiguratus</taxon>
    </lineage>
</organism>
<dbReference type="GO" id="GO:0016491">
    <property type="term" value="F:oxidoreductase activity"/>
    <property type="evidence" value="ECO:0007669"/>
    <property type="project" value="UniProtKB-KW"/>
</dbReference>
<evidence type="ECO:0000313" key="3">
    <source>
        <dbReference type="EMBL" id="OZJ06160.1"/>
    </source>
</evidence>
<dbReference type="Proteomes" id="UP000242875">
    <property type="component" value="Unassembled WGS sequence"/>
</dbReference>
<dbReference type="Pfam" id="PF00106">
    <property type="entry name" value="adh_short"/>
    <property type="match status" value="1"/>
</dbReference>
<comment type="similarity">
    <text evidence="1">Belongs to the short-chain dehydrogenases/reductases (SDR) family.</text>
</comment>
<gene>
    <name evidence="3" type="ORF">BZG36_01060</name>
</gene>
<evidence type="ECO:0000313" key="4">
    <source>
        <dbReference type="Proteomes" id="UP000242875"/>
    </source>
</evidence>
<dbReference type="SUPFAM" id="SSF51735">
    <property type="entry name" value="NAD(P)-binding Rossmann-fold domains"/>
    <property type="match status" value="1"/>
</dbReference>
<evidence type="ECO:0000256" key="1">
    <source>
        <dbReference type="ARBA" id="ARBA00006484"/>
    </source>
</evidence>
<dbReference type="InterPro" id="IPR002347">
    <property type="entry name" value="SDR_fam"/>
</dbReference>
<reference evidence="3 4" key="1">
    <citation type="journal article" date="2017" name="Mycologia">
        <title>Bifiguratus adelaidae, gen. et sp. nov., a new member of Mucoromycotina in endophytic and soil-dwelling habitats.</title>
        <authorList>
            <person name="Torres-Cruz T.J."/>
            <person name="Billingsley Tobias T.L."/>
            <person name="Almatruk M."/>
            <person name="Hesse C."/>
            <person name="Kuske C.R."/>
            <person name="Desiro A."/>
            <person name="Benucci G.M."/>
            <person name="Bonito G."/>
            <person name="Stajich J.E."/>
            <person name="Dunlap C."/>
            <person name="Arnold A.E."/>
            <person name="Porras-Alfaro A."/>
        </authorList>
    </citation>
    <scope>NUCLEOTIDE SEQUENCE [LARGE SCALE GENOMIC DNA]</scope>
    <source>
        <strain evidence="3 4">AZ0501</strain>
    </source>
</reference>
<evidence type="ECO:0000256" key="2">
    <source>
        <dbReference type="ARBA" id="ARBA00023002"/>
    </source>
</evidence>
<proteinExistence type="inferred from homology"/>
<keyword evidence="2" id="KW-0560">Oxidoreductase</keyword>
<dbReference type="OrthoDB" id="1933717at2759"/>
<dbReference type="AlphaFoldDB" id="A0A261Y683"/>